<evidence type="ECO:0000313" key="9">
    <source>
        <dbReference type="EMBL" id="PNP48838.1"/>
    </source>
</evidence>
<comment type="similarity">
    <text evidence="2">Belongs to the ABC transporter superfamily. ABCB family. Multidrug resistance exporter (TC 3.A.1.201) subfamily.</text>
</comment>
<dbReference type="GO" id="GO:0016887">
    <property type="term" value="F:ATP hydrolysis activity"/>
    <property type="evidence" value="ECO:0007669"/>
    <property type="project" value="InterPro"/>
</dbReference>
<comment type="caution">
    <text evidence="9">The sequence shown here is derived from an EMBL/GenBank/DDBJ whole genome shotgun (WGS) entry which is preliminary data.</text>
</comment>
<evidence type="ECO:0000256" key="2">
    <source>
        <dbReference type="ARBA" id="ARBA00007577"/>
    </source>
</evidence>
<dbReference type="InterPro" id="IPR017871">
    <property type="entry name" value="ABC_transporter-like_CS"/>
</dbReference>
<dbReference type="SMART" id="SM00382">
    <property type="entry name" value="AAA"/>
    <property type="match status" value="1"/>
</dbReference>
<keyword evidence="5" id="KW-0067">ATP-binding</keyword>
<evidence type="ECO:0000256" key="5">
    <source>
        <dbReference type="ARBA" id="ARBA00022840"/>
    </source>
</evidence>
<dbReference type="SUPFAM" id="SSF52540">
    <property type="entry name" value="P-loop containing nucleoside triphosphate hydrolases"/>
    <property type="match status" value="1"/>
</dbReference>
<evidence type="ECO:0000313" key="10">
    <source>
        <dbReference type="Proteomes" id="UP000236290"/>
    </source>
</evidence>
<keyword evidence="3" id="KW-0812">Transmembrane</keyword>
<dbReference type="PANTHER" id="PTHR24221:SF213">
    <property type="entry name" value="ABC MULTIDRUG TRANSPORTER (EUROFUNG)"/>
    <property type="match status" value="1"/>
</dbReference>
<keyword evidence="4" id="KW-0547">Nucleotide-binding</keyword>
<dbReference type="InterPro" id="IPR027417">
    <property type="entry name" value="P-loop_NTPase"/>
</dbReference>
<gene>
    <name evidence="9" type="ORF">THARTR1_10283</name>
</gene>
<dbReference type="InterPro" id="IPR003593">
    <property type="entry name" value="AAA+_ATPase"/>
</dbReference>
<dbReference type="PROSITE" id="PS50893">
    <property type="entry name" value="ABC_TRANSPORTER_2"/>
    <property type="match status" value="1"/>
</dbReference>
<reference evidence="9 10" key="1">
    <citation type="submission" date="2017-02" db="EMBL/GenBank/DDBJ databases">
        <title>Genomes of Trichoderma spp. with biocontrol activity.</title>
        <authorList>
            <person name="Gardiner D."/>
            <person name="Kazan K."/>
            <person name="Vos C."/>
            <person name="Harvey P."/>
        </authorList>
    </citation>
    <scope>NUCLEOTIDE SEQUENCE [LARGE SCALE GENOMIC DNA]</scope>
    <source>
        <strain evidence="9 10">Tr1</strain>
    </source>
</reference>
<evidence type="ECO:0000259" key="8">
    <source>
        <dbReference type="PROSITE" id="PS50893"/>
    </source>
</evidence>
<protein>
    <recommendedName>
        <fullName evidence="8">ABC transporter domain-containing protein</fullName>
    </recommendedName>
</protein>
<keyword evidence="6" id="KW-1133">Transmembrane helix</keyword>
<evidence type="ECO:0000256" key="7">
    <source>
        <dbReference type="ARBA" id="ARBA00023136"/>
    </source>
</evidence>
<dbReference type="AlphaFoldDB" id="A0A2K0TTH5"/>
<evidence type="ECO:0000256" key="1">
    <source>
        <dbReference type="ARBA" id="ARBA00004141"/>
    </source>
</evidence>
<accession>A0A2K0TTH5</accession>
<evidence type="ECO:0000256" key="4">
    <source>
        <dbReference type="ARBA" id="ARBA00022741"/>
    </source>
</evidence>
<comment type="subcellular location">
    <subcellularLocation>
        <location evidence="1">Membrane</location>
        <topology evidence="1">Multi-pass membrane protein</topology>
    </subcellularLocation>
</comment>
<name>A0A2K0TTH5_TRIHA</name>
<dbReference type="Pfam" id="PF00005">
    <property type="entry name" value="ABC_tran"/>
    <property type="match status" value="1"/>
</dbReference>
<evidence type="ECO:0000256" key="6">
    <source>
        <dbReference type="ARBA" id="ARBA00022989"/>
    </source>
</evidence>
<proteinExistence type="inferred from homology"/>
<dbReference type="PROSITE" id="PS00211">
    <property type="entry name" value="ABC_TRANSPORTER_1"/>
    <property type="match status" value="1"/>
</dbReference>
<dbReference type="FunFam" id="3.40.50.300:FF:000913">
    <property type="entry name" value="ABC multidrug transporter SitT"/>
    <property type="match status" value="1"/>
</dbReference>
<dbReference type="PANTHER" id="PTHR24221">
    <property type="entry name" value="ATP-BINDING CASSETTE SUB-FAMILY B"/>
    <property type="match status" value="1"/>
</dbReference>
<keyword evidence="7" id="KW-0472">Membrane</keyword>
<feature type="domain" description="ABC transporter" evidence="8">
    <location>
        <begin position="30"/>
        <end position="267"/>
    </location>
</feature>
<dbReference type="GO" id="GO:0042626">
    <property type="term" value="F:ATPase-coupled transmembrane transporter activity"/>
    <property type="evidence" value="ECO:0007669"/>
    <property type="project" value="TreeGrafter"/>
</dbReference>
<dbReference type="InterPro" id="IPR003439">
    <property type="entry name" value="ABC_transporter-like_ATP-bd"/>
</dbReference>
<dbReference type="GO" id="GO:0005524">
    <property type="term" value="F:ATP binding"/>
    <property type="evidence" value="ECO:0007669"/>
    <property type="project" value="UniProtKB-KW"/>
</dbReference>
<organism evidence="9 10">
    <name type="scientific">Trichoderma harzianum</name>
    <name type="common">Hypocrea lixii</name>
    <dbReference type="NCBI Taxonomy" id="5544"/>
    <lineage>
        <taxon>Eukaryota</taxon>
        <taxon>Fungi</taxon>
        <taxon>Dikarya</taxon>
        <taxon>Ascomycota</taxon>
        <taxon>Pezizomycotina</taxon>
        <taxon>Sordariomycetes</taxon>
        <taxon>Hypocreomycetidae</taxon>
        <taxon>Hypocreales</taxon>
        <taxon>Hypocreaceae</taxon>
        <taxon>Trichoderma</taxon>
    </lineage>
</organism>
<evidence type="ECO:0000256" key="3">
    <source>
        <dbReference type="ARBA" id="ARBA00022692"/>
    </source>
</evidence>
<dbReference type="EMBL" id="MTYI01000224">
    <property type="protein sequence ID" value="PNP48838.1"/>
    <property type="molecule type" value="Genomic_DNA"/>
</dbReference>
<dbReference type="InterPro" id="IPR039421">
    <property type="entry name" value="Type_1_exporter"/>
</dbReference>
<dbReference type="OrthoDB" id="4889721at2759"/>
<sequence length="274" mass="30370">MNRIFGLRKARMSDQGGEQSLGPNSGGVRITMENVHFQYPTRDRAVFRDLSLTIEQGMFAALVGSSGSGKSSVISLIERFYDVNRGQITWDGQNITQFDVKQYRQAISLVAQESNLIQGTIRENILIGVGDTDVTDEQLYEACRDAGIHDFIAALPNGYDTEIGSKGVGLSGGQAQRISIARALIRNPRLLLLDEATSNLDAESERLVQESLQRVRRGRTMIVVAHRLATVQDADLIFVMGEGRVMERGTHAELVKQRGHYWKMCQSQALQASE</sequence>
<dbReference type="Gene3D" id="3.40.50.300">
    <property type="entry name" value="P-loop containing nucleotide triphosphate hydrolases"/>
    <property type="match status" value="1"/>
</dbReference>
<dbReference type="Proteomes" id="UP000236290">
    <property type="component" value="Unassembled WGS sequence"/>
</dbReference>
<dbReference type="GO" id="GO:0016020">
    <property type="term" value="C:membrane"/>
    <property type="evidence" value="ECO:0007669"/>
    <property type="project" value="UniProtKB-SubCell"/>
</dbReference>